<dbReference type="Gene3D" id="3.10.105.10">
    <property type="entry name" value="Dipeptide-binding Protein, Domain 3"/>
    <property type="match status" value="1"/>
</dbReference>
<dbReference type="EMBL" id="JAWIIJ010000006">
    <property type="protein sequence ID" value="MDV2078978.1"/>
    <property type="molecule type" value="Genomic_DNA"/>
</dbReference>
<comment type="caution">
    <text evidence="4">The sequence shown here is derived from an EMBL/GenBank/DDBJ whole genome shotgun (WGS) entry which is preliminary data.</text>
</comment>
<evidence type="ECO:0000313" key="5">
    <source>
        <dbReference type="Proteomes" id="UP001269819"/>
    </source>
</evidence>
<keyword evidence="2" id="KW-0813">Transport</keyword>
<evidence type="ECO:0000259" key="3">
    <source>
        <dbReference type="Pfam" id="PF00496"/>
    </source>
</evidence>
<proteinExistence type="predicted"/>
<organism evidence="4 5">
    <name type="scientific">Marinobacter xestospongiae</name>
    <dbReference type="NCBI Taxonomy" id="994319"/>
    <lineage>
        <taxon>Bacteria</taxon>
        <taxon>Pseudomonadati</taxon>
        <taxon>Pseudomonadota</taxon>
        <taxon>Gammaproteobacteria</taxon>
        <taxon>Pseudomonadales</taxon>
        <taxon>Marinobacteraceae</taxon>
        <taxon>Marinobacter</taxon>
    </lineage>
</organism>
<dbReference type="InterPro" id="IPR030678">
    <property type="entry name" value="Peptide/Ni-bd"/>
</dbReference>
<dbReference type="Proteomes" id="UP001269819">
    <property type="component" value="Unassembled WGS sequence"/>
</dbReference>
<keyword evidence="1" id="KW-0571">Peptide transport</keyword>
<dbReference type="Gene3D" id="3.90.76.10">
    <property type="entry name" value="Dipeptide-binding Protein, Domain 1"/>
    <property type="match status" value="1"/>
</dbReference>
<dbReference type="InterPro" id="IPR039424">
    <property type="entry name" value="SBP_5"/>
</dbReference>
<evidence type="ECO:0000256" key="1">
    <source>
        <dbReference type="ARBA" id="ARBA00022856"/>
    </source>
</evidence>
<accession>A0ABU3VXG5</accession>
<dbReference type="Gene3D" id="3.40.190.10">
    <property type="entry name" value="Periplasmic binding protein-like II"/>
    <property type="match status" value="1"/>
</dbReference>
<dbReference type="PANTHER" id="PTHR30290">
    <property type="entry name" value="PERIPLASMIC BINDING COMPONENT OF ABC TRANSPORTER"/>
    <property type="match status" value="1"/>
</dbReference>
<dbReference type="InterPro" id="IPR000914">
    <property type="entry name" value="SBP_5_dom"/>
</dbReference>
<keyword evidence="5" id="KW-1185">Reference proteome</keyword>
<sequence>MSMGRNALLGIGGLGGLVVAMVVMMADQPDATLASAGEHVLVITQADGDQGLLAPFAHRRNGLGYLYTSYVFDSLVGQDAHGKVAPALAESWRELDGGLAYDIRLRQNAQWHDGVPVTAADVAFTFSYLSSHPYPFATVEGIASVTVISDTQIHLTLKQRDASFLSHTLMALPILPEHVYADQARPERFTRLDAATGSGPYRLISYDKVQGRYLLQRNRDYYDGAPRYEQLALVRMAPDRAIEAMRADEVDIVSDLPMDRVEYAKKQGLNVVTALGNHPVRLVFNSGGSLGDRNLRRGIAYGIDRQALVKIVHRGDAVIAETGYLQRGSPWFSVQSRPRNYAYDPEQAAVLFETSGWQSDDGVWQAGGRPVQLRLITDKRHAQMATVIADQLERLGIGIALRVLERGALQERIASGDYDLRLSSSSAMGDPNGLRDRVLGDNWRSDRYPDHQGDIGAVLDAQARASDAVERKAILARFQTLYAEELPAYMLTNPYLATAYSNRVHPYYLPDGVAIGIPLALPKSVFLASPSLAGQ</sequence>
<dbReference type="RefSeq" id="WP_316973636.1">
    <property type="nucleotide sequence ID" value="NZ_JAWIIJ010000006.1"/>
</dbReference>
<reference evidence="4 5" key="1">
    <citation type="submission" date="2023-10" db="EMBL/GenBank/DDBJ databases">
        <title>Characteristics and mechanism of a salt-tolerant marine origin heterotrophic nitrifying- aerobic denitrifying bacteria Marinobacter xestospongiae HN1.</title>
        <authorList>
            <person name="Qi R."/>
        </authorList>
    </citation>
    <scope>NUCLEOTIDE SEQUENCE [LARGE SCALE GENOMIC DNA]</scope>
    <source>
        <strain evidence="4 5">HN1</strain>
    </source>
</reference>
<evidence type="ECO:0000313" key="4">
    <source>
        <dbReference type="EMBL" id="MDV2078978.1"/>
    </source>
</evidence>
<name>A0ABU3VXG5_9GAMM</name>
<dbReference type="SUPFAM" id="SSF53850">
    <property type="entry name" value="Periplasmic binding protein-like II"/>
    <property type="match status" value="1"/>
</dbReference>
<evidence type="ECO:0000256" key="2">
    <source>
        <dbReference type="ARBA" id="ARBA00022927"/>
    </source>
</evidence>
<keyword evidence="2" id="KW-0653">Protein transport</keyword>
<feature type="domain" description="Solute-binding protein family 5" evidence="3">
    <location>
        <begin position="83"/>
        <end position="435"/>
    </location>
</feature>
<gene>
    <name evidence="4" type="ORF">RYS15_09780</name>
</gene>
<dbReference type="Pfam" id="PF00496">
    <property type="entry name" value="SBP_bac_5"/>
    <property type="match status" value="1"/>
</dbReference>
<dbReference type="PIRSF" id="PIRSF002741">
    <property type="entry name" value="MppA"/>
    <property type="match status" value="1"/>
</dbReference>
<protein>
    <submittedName>
        <fullName evidence="4">ABC transporter substrate-binding protein</fullName>
    </submittedName>
</protein>